<dbReference type="OrthoDB" id="292964at2759"/>
<name>A0A835NGP2_9PASS</name>
<reference evidence="4 5" key="2">
    <citation type="journal article" date="2021" name="J. Hered.">
        <title>Feather Gene Expression Elucidates the Developmental Basis of Plumage Iridescence in African Starlings.</title>
        <authorList>
            <person name="Rubenstein D.R."/>
            <person name="Corvelo A."/>
            <person name="MacManes M.D."/>
            <person name="Maia R."/>
            <person name="Narzisi G."/>
            <person name="Rousaki A."/>
            <person name="Vandenabeele P."/>
            <person name="Shawkey M.D."/>
            <person name="Solomon J."/>
        </authorList>
    </citation>
    <scope>NUCLEOTIDE SEQUENCE [LARGE SCALE GENOMIC DNA]</scope>
    <source>
        <strain evidence="4">SS15</strain>
    </source>
</reference>
<keyword evidence="5" id="KW-1185">Reference proteome</keyword>
<dbReference type="InterPro" id="IPR038765">
    <property type="entry name" value="Papain-like_cys_pep_sf"/>
</dbReference>
<dbReference type="EMBL" id="JADDUC010000270">
    <property type="protein sequence ID" value="KAG0114711.1"/>
    <property type="molecule type" value="Genomic_DNA"/>
</dbReference>
<dbReference type="SUPFAM" id="SSF54001">
    <property type="entry name" value="Cysteine proteinases"/>
    <property type="match status" value="1"/>
</dbReference>
<evidence type="ECO:0000313" key="3">
    <source>
        <dbReference type="EMBL" id="KAG0114711.1"/>
    </source>
</evidence>
<dbReference type="GO" id="GO:0016579">
    <property type="term" value="P:protein deubiquitination"/>
    <property type="evidence" value="ECO:0007669"/>
    <property type="project" value="InterPro"/>
</dbReference>
<dbReference type="AlphaFoldDB" id="A0A835NGP2"/>
<evidence type="ECO:0000313" key="5">
    <source>
        <dbReference type="Proteomes" id="UP000618051"/>
    </source>
</evidence>
<dbReference type="Gene3D" id="3.90.70.10">
    <property type="entry name" value="Cysteine proteinases"/>
    <property type="match status" value="1"/>
</dbReference>
<evidence type="ECO:0000259" key="2">
    <source>
        <dbReference type="Pfam" id="PF00443"/>
    </source>
</evidence>
<dbReference type="EMBL" id="JADDUC020000022">
    <property type="protein sequence ID" value="KAI1232257.1"/>
    <property type="molecule type" value="Genomic_DNA"/>
</dbReference>
<comment type="caution">
    <text evidence="3">The sequence shown here is derived from an EMBL/GenBank/DDBJ whole genome shotgun (WGS) entry which is preliminary data.</text>
</comment>
<feature type="region of interest" description="Disordered" evidence="1">
    <location>
        <begin position="59"/>
        <end position="83"/>
    </location>
</feature>
<accession>A0A835NGP2</accession>
<feature type="domain" description="Peptidase C19 ubiquitin carboxyl-terminal hydrolase" evidence="2">
    <location>
        <begin position="21"/>
        <end position="59"/>
    </location>
</feature>
<gene>
    <name evidence="4" type="ORF">IHE44_0006699</name>
    <name evidence="3" type="ORF">IHE44_007326</name>
</gene>
<dbReference type="Pfam" id="PF00443">
    <property type="entry name" value="UCH"/>
    <property type="match status" value="1"/>
</dbReference>
<dbReference type="InterPro" id="IPR001394">
    <property type="entry name" value="Peptidase_C19_UCH"/>
</dbReference>
<evidence type="ECO:0000256" key="1">
    <source>
        <dbReference type="SAM" id="MobiDB-lite"/>
    </source>
</evidence>
<reference evidence="4" key="3">
    <citation type="submission" date="2022-01" db="EMBL/GenBank/DDBJ databases">
        <authorList>
            <person name="Rubenstein D.R."/>
        </authorList>
    </citation>
    <scope>NUCLEOTIDE SEQUENCE</scope>
    <source>
        <strain evidence="4">SS15</strain>
        <tissue evidence="4">Liver</tissue>
    </source>
</reference>
<reference evidence="3" key="1">
    <citation type="submission" date="2020-10" db="EMBL/GenBank/DDBJ databases">
        <title>Feather gene expression reveals the developmental basis of iridescence in African starlings.</title>
        <authorList>
            <person name="Rubenstein D.R."/>
        </authorList>
    </citation>
    <scope>NUCLEOTIDE SEQUENCE</scope>
    <source>
        <strain evidence="3">SS15</strain>
        <tissue evidence="3">Liver</tissue>
    </source>
</reference>
<dbReference type="GO" id="GO:0004843">
    <property type="term" value="F:cysteine-type deubiquitinase activity"/>
    <property type="evidence" value="ECO:0007669"/>
    <property type="project" value="InterPro"/>
</dbReference>
<evidence type="ECO:0000313" key="4">
    <source>
        <dbReference type="EMBL" id="KAI1232257.1"/>
    </source>
</evidence>
<proteinExistence type="predicted"/>
<sequence>MMGGLEWVLRKNSFISAHPVHVLQNIVSKHSSQFRGNAQHDALEFLLWLLDRMHEDLGAASPAQQSRGPTQVGGPPCGGRRSG</sequence>
<protein>
    <recommendedName>
        <fullName evidence="2">Peptidase C19 ubiquitin carboxyl-terminal hydrolase domain-containing protein</fullName>
    </recommendedName>
</protein>
<organism evidence="3">
    <name type="scientific">Lamprotornis superbus</name>
    <dbReference type="NCBI Taxonomy" id="245042"/>
    <lineage>
        <taxon>Eukaryota</taxon>
        <taxon>Metazoa</taxon>
        <taxon>Chordata</taxon>
        <taxon>Craniata</taxon>
        <taxon>Vertebrata</taxon>
        <taxon>Euteleostomi</taxon>
        <taxon>Archelosauria</taxon>
        <taxon>Archosauria</taxon>
        <taxon>Dinosauria</taxon>
        <taxon>Saurischia</taxon>
        <taxon>Theropoda</taxon>
        <taxon>Coelurosauria</taxon>
        <taxon>Aves</taxon>
        <taxon>Neognathae</taxon>
        <taxon>Neoaves</taxon>
        <taxon>Telluraves</taxon>
        <taxon>Australaves</taxon>
        <taxon>Passeriformes</taxon>
        <taxon>Sturnidae</taxon>
        <taxon>Lamprotornis</taxon>
    </lineage>
</organism>
<dbReference type="Proteomes" id="UP000618051">
    <property type="component" value="Unassembled WGS sequence"/>
</dbReference>